<dbReference type="EMBL" id="SCHC01000140">
    <property type="protein sequence ID" value="TBW74175.1"/>
    <property type="molecule type" value="Genomic_DNA"/>
</dbReference>
<dbReference type="GO" id="GO:0004737">
    <property type="term" value="F:pyruvate decarboxylase activity"/>
    <property type="evidence" value="ECO:0007669"/>
    <property type="project" value="TreeGrafter"/>
</dbReference>
<comment type="caution">
    <text evidence="10">The sequence shown here is derived from an EMBL/GenBank/DDBJ whole genome shotgun (WGS) entry which is preliminary data.</text>
</comment>
<comment type="similarity">
    <text evidence="3">Belongs to the TPP enzyme family.</text>
</comment>
<dbReference type="PANTHER" id="PTHR43452:SF30">
    <property type="entry name" value="PYRUVATE DECARBOXYLASE ISOZYME 1-RELATED"/>
    <property type="match status" value="1"/>
</dbReference>
<dbReference type="GO" id="GO:0046872">
    <property type="term" value="F:metal ion binding"/>
    <property type="evidence" value="ECO:0007669"/>
    <property type="project" value="UniProtKB-KW"/>
</dbReference>
<dbReference type="PANTHER" id="PTHR43452">
    <property type="entry name" value="PYRUVATE DECARBOXYLASE"/>
    <property type="match status" value="1"/>
</dbReference>
<dbReference type="InterPro" id="IPR012001">
    <property type="entry name" value="Thiamin_PyroP_enz_TPP-bd_dom"/>
</dbReference>
<comment type="cofactor">
    <cofactor evidence="1">
        <name>a metal cation</name>
        <dbReference type="ChEBI" id="CHEBI:25213"/>
    </cofactor>
</comment>
<organism evidence="10 11">
    <name type="scientific">Staphylococcus capitis</name>
    <dbReference type="NCBI Taxonomy" id="29388"/>
    <lineage>
        <taxon>Bacteria</taxon>
        <taxon>Bacillati</taxon>
        <taxon>Bacillota</taxon>
        <taxon>Bacilli</taxon>
        <taxon>Bacillales</taxon>
        <taxon>Staphylococcaceae</taxon>
        <taxon>Staphylococcus</taxon>
    </lineage>
</organism>
<dbReference type="GO" id="GO:0030976">
    <property type="term" value="F:thiamine pyrophosphate binding"/>
    <property type="evidence" value="ECO:0007669"/>
    <property type="project" value="InterPro"/>
</dbReference>
<dbReference type="Pfam" id="PF02776">
    <property type="entry name" value="TPP_enzyme_N"/>
    <property type="match status" value="1"/>
</dbReference>
<name>A0A7Z7YTF9_STACP</name>
<evidence type="ECO:0000256" key="3">
    <source>
        <dbReference type="ARBA" id="ARBA00007812"/>
    </source>
</evidence>
<comment type="cofactor">
    <cofactor evidence="2">
        <name>thiamine diphosphate</name>
        <dbReference type="ChEBI" id="CHEBI:58937"/>
    </cofactor>
</comment>
<evidence type="ECO:0000313" key="11">
    <source>
        <dbReference type="Proteomes" id="UP000291949"/>
    </source>
</evidence>
<evidence type="ECO:0000256" key="8">
    <source>
        <dbReference type="ARBA" id="ARBA00023239"/>
    </source>
</evidence>
<evidence type="ECO:0000256" key="6">
    <source>
        <dbReference type="ARBA" id="ARBA00022842"/>
    </source>
</evidence>
<feature type="non-terminal residue" evidence="10">
    <location>
        <position position="51"/>
    </location>
</feature>
<dbReference type="SUPFAM" id="SSF52518">
    <property type="entry name" value="Thiamin diphosphate-binding fold (THDP-binding)"/>
    <property type="match status" value="1"/>
</dbReference>
<keyword evidence="7" id="KW-0786">Thiamine pyrophosphate</keyword>
<keyword evidence="8" id="KW-0456">Lyase</keyword>
<evidence type="ECO:0000256" key="2">
    <source>
        <dbReference type="ARBA" id="ARBA00001964"/>
    </source>
</evidence>
<dbReference type="Gene3D" id="3.40.50.970">
    <property type="match status" value="1"/>
</dbReference>
<dbReference type="RefSeq" id="WP_154812237.1">
    <property type="nucleotide sequence ID" value="NZ_SCHC01000140.1"/>
</dbReference>
<protein>
    <recommendedName>
        <fullName evidence="9">Thiamine pyrophosphate enzyme N-terminal TPP-binding domain-containing protein</fullName>
    </recommendedName>
</protein>
<dbReference type="Proteomes" id="UP000291949">
    <property type="component" value="Unassembled WGS sequence"/>
</dbReference>
<evidence type="ECO:0000259" key="9">
    <source>
        <dbReference type="Pfam" id="PF02776"/>
    </source>
</evidence>
<evidence type="ECO:0000256" key="4">
    <source>
        <dbReference type="ARBA" id="ARBA00022723"/>
    </source>
</evidence>
<keyword evidence="5" id="KW-0210">Decarboxylase</keyword>
<sequence>MKQRVGQYLMDAVYSAGADKVFGVPGDFNLAFLDDIIAHNDIKWIGNTNEL</sequence>
<evidence type="ECO:0000256" key="1">
    <source>
        <dbReference type="ARBA" id="ARBA00001920"/>
    </source>
</evidence>
<accession>A0A7Z7YTF9</accession>
<gene>
    <name evidence="10" type="ORF">EQ811_13125</name>
</gene>
<keyword evidence="4" id="KW-0479">Metal-binding</keyword>
<feature type="domain" description="Thiamine pyrophosphate enzyme N-terminal TPP-binding" evidence="9">
    <location>
        <begin position="4"/>
        <end position="50"/>
    </location>
</feature>
<dbReference type="AlphaFoldDB" id="A0A7Z7YTF9"/>
<proteinExistence type="inferred from homology"/>
<dbReference type="GO" id="GO:0005829">
    <property type="term" value="C:cytosol"/>
    <property type="evidence" value="ECO:0007669"/>
    <property type="project" value="TreeGrafter"/>
</dbReference>
<dbReference type="GO" id="GO:0000949">
    <property type="term" value="P:aromatic amino acid family catabolic process to alcohol via Ehrlich pathway"/>
    <property type="evidence" value="ECO:0007669"/>
    <property type="project" value="TreeGrafter"/>
</dbReference>
<dbReference type="InterPro" id="IPR012110">
    <property type="entry name" value="PDC/IPDC-like"/>
</dbReference>
<evidence type="ECO:0000313" key="10">
    <source>
        <dbReference type="EMBL" id="TBW74175.1"/>
    </source>
</evidence>
<dbReference type="InterPro" id="IPR029061">
    <property type="entry name" value="THDP-binding"/>
</dbReference>
<reference evidence="10 11" key="1">
    <citation type="journal article" date="2019" name="Sci. Transl. Med.">
        <title>Quorum sensing between bacterial species on the skin protects against epidermal injury in atopic dermatitis.</title>
        <authorList>
            <person name="Williams M.R."/>
        </authorList>
    </citation>
    <scope>NUCLEOTIDE SEQUENCE [LARGE SCALE GENOMIC DNA]</scope>
    <source>
        <strain evidence="10 11">H8</strain>
    </source>
</reference>
<keyword evidence="6" id="KW-0460">Magnesium</keyword>
<evidence type="ECO:0000256" key="7">
    <source>
        <dbReference type="ARBA" id="ARBA00023052"/>
    </source>
</evidence>
<evidence type="ECO:0000256" key="5">
    <source>
        <dbReference type="ARBA" id="ARBA00022793"/>
    </source>
</evidence>